<dbReference type="InterPro" id="IPR051122">
    <property type="entry name" value="SDR_DHRS6-like"/>
</dbReference>
<dbReference type="PATRIC" id="fig|1469144.10.peg.2254"/>
<dbReference type="EC" id="1.1.1.100" evidence="3"/>
<dbReference type="EMBL" id="LAXD01000001">
    <property type="protein sequence ID" value="KWX01050.1"/>
    <property type="molecule type" value="Genomic_DNA"/>
</dbReference>
<dbReference type="PANTHER" id="PTHR43477">
    <property type="entry name" value="DIHYDROANTICAPSIN 7-DEHYDROGENASE"/>
    <property type="match status" value="1"/>
</dbReference>
<dbReference type="Pfam" id="PF13561">
    <property type="entry name" value="adh_short_C2"/>
    <property type="match status" value="1"/>
</dbReference>
<dbReference type="GO" id="GO:0004316">
    <property type="term" value="F:3-oxoacyl-[acyl-carrier-protein] reductase (NADPH) activity"/>
    <property type="evidence" value="ECO:0007669"/>
    <property type="project" value="UniProtKB-EC"/>
</dbReference>
<dbReference type="STRING" id="1469144.LI90_2078"/>
<evidence type="ECO:0000313" key="3">
    <source>
        <dbReference type="EMBL" id="KWX01050.1"/>
    </source>
</evidence>
<dbReference type="InterPro" id="IPR036291">
    <property type="entry name" value="NAD(P)-bd_dom_sf"/>
</dbReference>
<accession>A0A132MTK4</accession>
<dbReference type="Proteomes" id="UP000070188">
    <property type="component" value="Unassembled WGS sequence"/>
</dbReference>
<dbReference type="InterPro" id="IPR002347">
    <property type="entry name" value="SDR_fam"/>
</dbReference>
<keyword evidence="4" id="KW-1185">Reference proteome</keyword>
<dbReference type="AlphaFoldDB" id="A0A132MTK4"/>
<gene>
    <name evidence="3" type="ORF">LI90_2078</name>
</gene>
<dbReference type="SUPFAM" id="SSF51735">
    <property type="entry name" value="NAD(P)-binding Rossmann-fold domains"/>
    <property type="match status" value="2"/>
</dbReference>
<name>A0A132MTK4_9ACTN</name>
<evidence type="ECO:0000256" key="1">
    <source>
        <dbReference type="ARBA" id="ARBA00006484"/>
    </source>
</evidence>
<comment type="similarity">
    <text evidence="1">Belongs to the short-chain dehydrogenases/reductases (SDR) family.</text>
</comment>
<dbReference type="RefSeq" id="WP_066887178.1">
    <property type="nucleotide sequence ID" value="NZ_LAXD01000001.1"/>
</dbReference>
<dbReference type="OrthoDB" id="7064009at2"/>
<dbReference type="PANTHER" id="PTHR43477:SF1">
    <property type="entry name" value="DIHYDROANTICAPSIN 7-DEHYDROGENASE"/>
    <property type="match status" value="1"/>
</dbReference>
<evidence type="ECO:0000313" key="4">
    <source>
        <dbReference type="Proteomes" id="UP000070188"/>
    </source>
</evidence>
<evidence type="ECO:0000256" key="2">
    <source>
        <dbReference type="ARBA" id="ARBA00023002"/>
    </source>
</evidence>
<reference evidence="4" key="1">
    <citation type="submission" date="2015-04" db="EMBL/GenBank/DDBJ databases">
        <title>Physiological reanalysis, assessment of diazotrophy, and genome sequences of multiple isolates of Streptomyces thermoautotrophicus.</title>
        <authorList>
            <person name="MacKellar D.C."/>
            <person name="Lieber L."/>
            <person name="Norman J."/>
            <person name="Bolger A."/>
            <person name="Tobin C."/>
            <person name="Murray J.W."/>
            <person name="Chang R."/>
            <person name="Ford T."/>
            <person name="Nguyen P.Q."/>
            <person name="Woodward J."/>
            <person name="Permingeat H."/>
            <person name="Joshi N.S."/>
            <person name="Silver P.A."/>
            <person name="Usadel B."/>
            <person name="Rutherford A.W."/>
            <person name="Friesen M."/>
            <person name="Prell J."/>
        </authorList>
    </citation>
    <scope>NUCLEOTIDE SEQUENCE [LARGE SCALE GENOMIC DNA]</scope>
    <source>
        <strain evidence="4">H1</strain>
    </source>
</reference>
<comment type="caution">
    <text evidence="3">The sequence shown here is derived from an EMBL/GenBank/DDBJ whole genome shotgun (WGS) entry which is preliminary data.</text>
</comment>
<organism evidence="3 4">
    <name type="scientific">Carbonactinospora thermoautotrophica</name>
    <dbReference type="NCBI Taxonomy" id="1469144"/>
    <lineage>
        <taxon>Bacteria</taxon>
        <taxon>Bacillati</taxon>
        <taxon>Actinomycetota</taxon>
        <taxon>Actinomycetes</taxon>
        <taxon>Kitasatosporales</taxon>
        <taxon>Carbonactinosporaceae</taxon>
        <taxon>Carbonactinospora</taxon>
    </lineage>
</organism>
<sequence length="107" mass="10942">MSGFQSSAADRVAVVTGGASGIGQATTKRLVEDGFRVVVLNVAVSAGDVLAIRTDVPELRAQVEATIPMGRVARPEEIAEAIALLAGDRLAYLTGHALVVAGGWTAL</sequence>
<protein>
    <submittedName>
        <fullName evidence="3">3-oxoacyl-(Acyl-carrier protein) reductase</fullName>
        <ecNumber evidence="3">1.1.1.100</ecNumber>
    </submittedName>
</protein>
<dbReference type="Gene3D" id="3.40.50.720">
    <property type="entry name" value="NAD(P)-binding Rossmann-like Domain"/>
    <property type="match status" value="2"/>
</dbReference>
<proteinExistence type="inferred from homology"/>
<keyword evidence="2 3" id="KW-0560">Oxidoreductase</keyword>